<evidence type="ECO:0000313" key="2">
    <source>
        <dbReference type="Proteomes" id="UP000092124"/>
    </source>
</evidence>
<organism evidence="1 2">
    <name type="scientific">Neotoma lepida</name>
    <name type="common">Desert woodrat</name>
    <dbReference type="NCBI Taxonomy" id="56216"/>
    <lineage>
        <taxon>Eukaryota</taxon>
        <taxon>Metazoa</taxon>
        <taxon>Chordata</taxon>
        <taxon>Craniata</taxon>
        <taxon>Vertebrata</taxon>
        <taxon>Euteleostomi</taxon>
        <taxon>Mammalia</taxon>
        <taxon>Eutheria</taxon>
        <taxon>Euarchontoglires</taxon>
        <taxon>Glires</taxon>
        <taxon>Rodentia</taxon>
        <taxon>Myomorpha</taxon>
        <taxon>Muroidea</taxon>
        <taxon>Cricetidae</taxon>
        <taxon>Neotominae</taxon>
        <taxon>Neotoma</taxon>
    </lineage>
</organism>
<evidence type="ECO:0000313" key="1">
    <source>
        <dbReference type="EMBL" id="OBS64906.1"/>
    </source>
</evidence>
<sequence length="241" mass="26098">MDLPPKLLVISEYRTIGELGIRDHSSAFELLSGVSNRELSSGQRGDVMGHPVQGPPEPWPCILSAALQHEQQLVVKVPWEFDGASQARANCLPLRAEQQRQQSHDSTSNLQLLLVHVRVLCESNSLGQWSRSFSIENPRALNLSENKQQPLLCQAGPRSAAAAPSPVLGNIPPNDGMPGGPIPPGFFQPGRGWEVLPWSAISLGLQSCEKGFPGGAPGCDIASFFKPVLPEFEQCLVVHTF</sequence>
<dbReference type="Pfam" id="PF04503">
    <property type="entry name" value="SSDP"/>
    <property type="match status" value="1"/>
</dbReference>
<dbReference type="AlphaFoldDB" id="A0A1A6GF98"/>
<reference evidence="1 2" key="1">
    <citation type="submission" date="2016-06" db="EMBL/GenBank/DDBJ databases">
        <title>The Draft Genome Sequence and Annotation of the Desert Woodrat Neotoma lepida.</title>
        <authorList>
            <person name="Campbell M."/>
            <person name="Oakeson K.F."/>
            <person name="Yandell M."/>
            <person name="Halpert J.R."/>
            <person name="Dearing D."/>
        </authorList>
    </citation>
    <scope>NUCLEOTIDE SEQUENCE [LARGE SCALE GENOMIC DNA]</scope>
    <source>
        <strain evidence="1">417</strain>
        <tissue evidence="1">Liver</tissue>
    </source>
</reference>
<keyword evidence="2" id="KW-1185">Reference proteome</keyword>
<name>A0A1A6GF98_NEOLE</name>
<protein>
    <submittedName>
        <fullName evidence="1">Uncharacterized protein</fullName>
    </submittedName>
</protein>
<dbReference type="EMBL" id="LZPO01097122">
    <property type="protein sequence ID" value="OBS64906.1"/>
    <property type="molecule type" value="Genomic_DNA"/>
</dbReference>
<dbReference type="STRING" id="56216.A0A1A6GF98"/>
<proteinExistence type="predicted"/>
<gene>
    <name evidence="1" type="ORF">A6R68_06557</name>
</gene>
<comment type="caution">
    <text evidence="1">The sequence shown here is derived from an EMBL/GenBank/DDBJ whole genome shotgun (WGS) entry which is preliminary data.</text>
</comment>
<dbReference type="Proteomes" id="UP000092124">
    <property type="component" value="Unassembled WGS sequence"/>
</dbReference>
<accession>A0A1A6GF98</accession>